<accession>A0AAW2HLS4</accession>
<dbReference type="Gene3D" id="1.10.150.50">
    <property type="entry name" value="Transcription Factor, Ets-1"/>
    <property type="match status" value="1"/>
</dbReference>
<dbReference type="AlphaFoldDB" id="A0AAW2HLS4"/>
<evidence type="ECO:0000259" key="1">
    <source>
        <dbReference type="PROSITE" id="PS50105"/>
    </source>
</evidence>
<sequence>MTTKKTVVVQRSVLPEKLKALERIRFKVYRRYRTEYITDFTLLDLSSAVVDSMPLGLTLKTPLDVAEFVKELGFPEYQEAFLKNRIDGKKLVLVEADKLPKMNIKNFDNIKTLTAAIRNLCHTDQEEHKRCIDLPYRRPGTLYLFYKSSRTGPIASSMRPSDYFRRIKIIREETTVDQRYYALLNHWNRIPPYREWCPHVDIGLIQRINPMTGTKMRMNFHPNKGPYLLKPLCFYSLCKASKAERAIKVNK</sequence>
<dbReference type="PANTHER" id="PTHR46829">
    <property type="entry name" value="STERILE ALPHA MOTIF DOMAIN-CONTAINING PROTEIN 15"/>
    <property type="match status" value="1"/>
</dbReference>
<dbReference type="EMBL" id="JARGDH010000004">
    <property type="protein sequence ID" value="KAL0270385.1"/>
    <property type="molecule type" value="Genomic_DNA"/>
</dbReference>
<gene>
    <name evidence="2" type="ORF">PYX00_007812</name>
</gene>
<name>A0AAW2HLS4_9NEOP</name>
<dbReference type="PROSITE" id="PS50105">
    <property type="entry name" value="SAM_DOMAIN"/>
    <property type="match status" value="1"/>
</dbReference>
<proteinExistence type="predicted"/>
<comment type="caution">
    <text evidence="2">The sequence shown here is derived from an EMBL/GenBank/DDBJ whole genome shotgun (WGS) entry which is preliminary data.</text>
</comment>
<dbReference type="SMART" id="SM00454">
    <property type="entry name" value="SAM"/>
    <property type="match status" value="1"/>
</dbReference>
<organism evidence="2">
    <name type="scientific">Menopon gallinae</name>
    <name type="common">poultry shaft louse</name>
    <dbReference type="NCBI Taxonomy" id="328185"/>
    <lineage>
        <taxon>Eukaryota</taxon>
        <taxon>Metazoa</taxon>
        <taxon>Ecdysozoa</taxon>
        <taxon>Arthropoda</taxon>
        <taxon>Hexapoda</taxon>
        <taxon>Insecta</taxon>
        <taxon>Pterygota</taxon>
        <taxon>Neoptera</taxon>
        <taxon>Paraneoptera</taxon>
        <taxon>Psocodea</taxon>
        <taxon>Troctomorpha</taxon>
        <taxon>Phthiraptera</taxon>
        <taxon>Amblycera</taxon>
        <taxon>Menoponidae</taxon>
        <taxon>Menopon</taxon>
    </lineage>
</organism>
<reference evidence="2" key="1">
    <citation type="journal article" date="2024" name="Gigascience">
        <title>Chromosome-level genome of the poultry shaft louse Menopon gallinae provides insight into the host-switching and adaptive evolution of parasitic lice.</title>
        <authorList>
            <person name="Xu Y."/>
            <person name="Ma L."/>
            <person name="Liu S."/>
            <person name="Liang Y."/>
            <person name="Liu Q."/>
            <person name="He Z."/>
            <person name="Tian L."/>
            <person name="Duan Y."/>
            <person name="Cai W."/>
            <person name="Li H."/>
            <person name="Song F."/>
        </authorList>
    </citation>
    <scope>NUCLEOTIDE SEQUENCE</scope>
    <source>
        <strain evidence="2">Cailab_2023a</strain>
    </source>
</reference>
<evidence type="ECO:0000313" key="2">
    <source>
        <dbReference type="EMBL" id="KAL0270385.1"/>
    </source>
</evidence>
<dbReference type="SUPFAM" id="SSF47769">
    <property type="entry name" value="SAM/Pointed domain"/>
    <property type="match status" value="1"/>
</dbReference>
<dbReference type="InterPro" id="IPR013761">
    <property type="entry name" value="SAM/pointed_sf"/>
</dbReference>
<dbReference type="Pfam" id="PF00536">
    <property type="entry name" value="SAM_1"/>
    <property type="match status" value="1"/>
</dbReference>
<protein>
    <recommendedName>
        <fullName evidence="1">SAM domain-containing protein</fullName>
    </recommendedName>
</protein>
<dbReference type="InterPro" id="IPR001660">
    <property type="entry name" value="SAM"/>
</dbReference>
<dbReference type="PANTHER" id="PTHR46829:SF1">
    <property type="entry name" value="STERILE ALPHA MOTIF DOMAIN-CONTAINING PROTEIN 15"/>
    <property type="match status" value="1"/>
</dbReference>
<feature type="domain" description="SAM" evidence="1">
    <location>
        <begin position="60"/>
        <end position="123"/>
    </location>
</feature>